<dbReference type="AlphaFoldDB" id="A0A1N7IQS8"/>
<reference evidence="3" key="1">
    <citation type="submission" date="2017-01" db="EMBL/GenBank/DDBJ databases">
        <authorList>
            <person name="Varghese N."/>
            <person name="Submissions S."/>
        </authorList>
    </citation>
    <scope>NUCLEOTIDE SEQUENCE [LARGE SCALE GENOMIC DNA]</scope>
    <source>
        <strain evidence="3">DSM 45196</strain>
    </source>
</reference>
<dbReference type="Gene3D" id="3.90.920.10">
    <property type="entry name" value="DNA primase, PRIM domain"/>
    <property type="match status" value="1"/>
</dbReference>
<organism evidence="2 3">
    <name type="scientific">Kroppenstedtia eburnea</name>
    <dbReference type="NCBI Taxonomy" id="714067"/>
    <lineage>
        <taxon>Bacteria</taxon>
        <taxon>Bacillati</taxon>
        <taxon>Bacillota</taxon>
        <taxon>Bacilli</taxon>
        <taxon>Bacillales</taxon>
        <taxon>Thermoactinomycetaceae</taxon>
        <taxon>Kroppenstedtia</taxon>
    </lineage>
</organism>
<keyword evidence="3" id="KW-1185">Reference proteome</keyword>
<feature type="domain" description="DNA ligase D polymerase" evidence="1">
    <location>
        <begin position="27"/>
        <end position="273"/>
    </location>
</feature>
<evidence type="ECO:0000313" key="2">
    <source>
        <dbReference type="EMBL" id="SIS39434.1"/>
    </source>
</evidence>
<evidence type="ECO:0000313" key="3">
    <source>
        <dbReference type="Proteomes" id="UP000186795"/>
    </source>
</evidence>
<dbReference type="NCBIfam" id="TIGR02778">
    <property type="entry name" value="ligD_pol"/>
    <property type="match status" value="1"/>
</dbReference>
<sequence length="295" mass="33875">MNRIVQVEGKEIQISNPDKKLFPGISKWDWILHLSRLAPRILSYARGRYLTTIRYPDGVEGKSFYQKNVPDHAPRWIQTARSGEVNHILLQDAPTLIWLGNLACLEFHVSFDRADRPGYPTELVFDLDPSVEGFEAVMETALLTREVLNSLGLDGVVKTSGATGLQLYVPIQPKYPFAETRIISQFVASYLQEKNPRLITIERQVKKRGSRVYFDYLQHWKGKSLITVYSPRARREATLSVPLRWEELKPGLTPERFTLETVHRRLEEEGDLFAPITRPAGPHDLSEILTFISRH</sequence>
<proteinExistence type="predicted"/>
<gene>
    <name evidence="2" type="ORF">SAMN05421790_101249</name>
</gene>
<dbReference type="InterPro" id="IPR052171">
    <property type="entry name" value="NHEJ_LigD"/>
</dbReference>
<dbReference type="EMBL" id="FTOD01000001">
    <property type="protein sequence ID" value="SIS39434.1"/>
    <property type="molecule type" value="Genomic_DNA"/>
</dbReference>
<dbReference type="RefSeq" id="WP_234992491.1">
    <property type="nucleotide sequence ID" value="NZ_CP048103.1"/>
</dbReference>
<dbReference type="PANTHER" id="PTHR42705">
    <property type="entry name" value="BIFUNCTIONAL NON-HOMOLOGOUS END JOINING PROTEIN LIGD"/>
    <property type="match status" value="1"/>
</dbReference>
<protein>
    <submittedName>
        <fullName evidence="2">Bifunctional non-homologous end joining protein LigD</fullName>
    </submittedName>
</protein>
<dbReference type="Pfam" id="PF21686">
    <property type="entry name" value="LigD_Prim-Pol"/>
    <property type="match status" value="1"/>
</dbReference>
<dbReference type="InterPro" id="IPR014145">
    <property type="entry name" value="LigD_pol_dom"/>
</dbReference>
<dbReference type="CDD" id="cd04861">
    <property type="entry name" value="LigD_Pol_like"/>
    <property type="match status" value="1"/>
</dbReference>
<name>A0A1N7IQS8_9BACL</name>
<dbReference type="Proteomes" id="UP000186795">
    <property type="component" value="Unassembled WGS sequence"/>
</dbReference>
<evidence type="ECO:0000259" key="1">
    <source>
        <dbReference type="Pfam" id="PF21686"/>
    </source>
</evidence>
<accession>A0A1N7IQS8</accession>
<dbReference type="PANTHER" id="PTHR42705:SF2">
    <property type="entry name" value="BIFUNCTIONAL NON-HOMOLOGOUS END JOINING PROTEIN LIGD"/>
    <property type="match status" value="1"/>
</dbReference>